<dbReference type="InterPro" id="IPR011793">
    <property type="entry name" value="YbdK"/>
</dbReference>
<dbReference type="OrthoDB" id="9803842at2"/>
<accession>M0QMH8</accession>
<keyword evidence="7" id="KW-1185">Reference proteome</keyword>
<comment type="catalytic activity">
    <reaction evidence="4 5">
        <text>L-cysteine + L-glutamate + ATP = gamma-L-glutamyl-L-cysteine + ADP + phosphate + H(+)</text>
        <dbReference type="Rhea" id="RHEA:13285"/>
        <dbReference type="ChEBI" id="CHEBI:15378"/>
        <dbReference type="ChEBI" id="CHEBI:29985"/>
        <dbReference type="ChEBI" id="CHEBI:30616"/>
        <dbReference type="ChEBI" id="CHEBI:35235"/>
        <dbReference type="ChEBI" id="CHEBI:43474"/>
        <dbReference type="ChEBI" id="CHEBI:58173"/>
        <dbReference type="ChEBI" id="CHEBI:456216"/>
        <dbReference type="EC" id="6.3.2.2"/>
    </reaction>
</comment>
<dbReference type="EC" id="6.3.2.2" evidence="5"/>
<organism evidence="6 7">
    <name type="scientific">Gordonia soli NBRC 108243</name>
    <dbReference type="NCBI Taxonomy" id="1223545"/>
    <lineage>
        <taxon>Bacteria</taxon>
        <taxon>Bacillati</taxon>
        <taxon>Actinomycetota</taxon>
        <taxon>Actinomycetes</taxon>
        <taxon>Mycobacteriales</taxon>
        <taxon>Gordoniaceae</taxon>
        <taxon>Gordonia</taxon>
    </lineage>
</organism>
<evidence type="ECO:0000256" key="2">
    <source>
        <dbReference type="ARBA" id="ARBA00022741"/>
    </source>
</evidence>
<dbReference type="RefSeq" id="WP_007622897.1">
    <property type="nucleotide sequence ID" value="NZ_BANX01000026.1"/>
</dbReference>
<dbReference type="InterPro" id="IPR014746">
    <property type="entry name" value="Gln_synth/guanido_kin_cat_dom"/>
</dbReference>
<evidence type="ECO:0000313" key="7">
    <source>
        <dbReference type="Proteomes" id="UP000011666"/>
    </source>
</evidence>
<name>M0QMH8_9ACTN</name>
<keyword evidence="1 5" id="KW-0436">Ligase</keyword>
<dbReference type="GO" id="GO:0042398">
    <property type="term" value="P:modified amino acid biosynthetic process"/>
    <property type="evidence" value="ECO:0007669"/>
    <property type="project" value="InterPro"/>
</dbReference>
<dbReference type="NCBIfam" id="TIGR02050">
    <property type="entry name" value="gshA_cyan_rel"/>
    <property type="match status" value="1"/>
</dbReference>
<keyword evidence="3 5" id="KW-0067">ATP-binding</keyword>
<comment type="function">
    <text evidence="5">ATP-dependent carboxylate-amine ligase which exhibits weak glutamate--cysteine ligase activity.</text>
</comment>
<dbReference type="Proteomes" id="UP000011666">
    <property type="component" value="Unassembled WGS sequence"/>
</dbReference>
<dbReference type="AlphaFoldDB" id="M0QMH8"/>
<comment type="similarity">
    <text evidence="5">Belongs to the glutamate--cysteine ligase type 2 family. YbdK subfamily.</text>
</comment>
<dbReference type="GO" id="GO:0005524">
    <property type="term" value="F:ATP binding"/>
    <property type="evidence" value="ECO:0007669"/>
    <property type="project" value="UniProtKB-KW"/>
</dbReference>
<dbReference type="Pfam" id="PF04107">
    <property type="entry name" value="GCS2"/>
    <property type="match status" value="1"/>
</dbReference>
<evidence type="ECO:0000256" key="1">
    <source>
        <dbReference type="ARBA" id="ARBA00022598"/>
    </source>
</evidence>
<reference evidence="6 7" key="1">
    <citation type="submission" date="2013-01" db="EMBL/GenBank/DDBJ databases">
        <title>Whole genome shotgun sequence of Gordonia soli NBRC 108243.</title>
        <authorList>
            <person name="Isaki-Nakamura S."/>
            <person name="Hosoyama A."/>
            <person name="Tsuchikane K."/>
            <person name="Ando Y."/>
            <person name="Baba S."/>
            <person name="Ohji S."/>
            <person name="Hamada M."/>
            <person name="Tamura T."/>
            <person name="Yamazoe A."/>
            <person name="Yamazaki S."/>
            <person name="Fujita N."/>
        </authorList>
    </citation>
    <scope>NUCLEOTIDE SEQUENCE [LARGE SCALE GENOMIC DNA]</scope>
    <source>
        <strain evidence="6 7">NBRC 108243</strain>
    </source>
</reference>
<dbReference type="PANTHER" id="PTHR36510">
    <property type="entry name" value="GLUTAMATE--CYSTEINE LIGASE 2-RELATED"/>
    <property type="match status" value="1"/>
</dbReference>
<dbReference type="HAMAP" id="MF_01609">
    <property type="entry name" value="Glu_cys_ligase_2"/>
    <property type="match status" value="1"/>
</dbReference>
<dbReference type="SUPFAM" id="SSF55931">
    <property type="entry name" value="Glutamine synthetase/guanido kinase"/>
    <property type="match status" value="1"/>
</dbReference>
<evidence type="ECO:0000256" key="5">
    <source>
        <dbReference type="HAMAP-Rule" id="MF_01609"/>
    </source>
</evidence>
<comment type="caution">
    <text evidence="6">The sequence shown here is derived from an EMBL/GenBank/DDBJ whole genome shotgun (WGS) entry which is preliminary data.</text>
</comment>
<evidence type="ECO:0000313" key="6">
    <source>
        <dbReference type="EMBL" id="GAC69629.1"/>
    </source>
</evidence>
<dbReference type="eggNOG" id="COG2170">
    <property type="taxonomic scope" value="Bacteria"/>
</dbReference>
<gene>
    <name evidence="6" type="ORF">GS4_26_00770</name>
</gene>
<evidence type="ECO:0000256" key="4">
    <source>
        <dbReference type="ARBA" id="ARBA00048819"/>
    </source>
</evidence>
<dbReference type="InterPro" id="IPR050141">
    <property type="entry name" value="GCL_type2/YbdK_subfam"/>
</dbReference>
<keyword evidence="2 5" id="KW-0547">Nucleotide-binding</keyword>
<dbReference type="InterPro" id="IPR006336">
    <property type="entry name" value="GCS2"/>
</dbReference>
<sequence>MIAHIGGLRDREVPTIGVEEEFVLVDRVSGHPVGRNRDVAEAAARRGLELDLELTSCQVEIATPTLTSIDDVGGHLRRLRGLLSASADDVAIDLIAAGVPPTVPDSFPITDGDRYRRIAERFGMLAHEQGISGCHVHVGVPDQTTALGVCNWLRPWLPILLALSANSAIHRDADTGYASWRSVLWSRWPAGGPPPYLRSVEHLAEIRRTLVDTGAVLDEHMIYWDVRPSDHLPTIEIRVGDVQGRAAETQTLASLARAAVMTATAELRADRVPDDVDPTVLSAAYWRAAHDGLSGSAVDVVTGRLVEAQDHLHTFVDRVSHALDHLGELLEVERSLHRSGSEGNGAIRQRAVFDAEGSGRAVAAAARVDVADDG</sequence>
<dbReference type="NCBIfam" id="NF010041">
    <property type="entry name" value="PRK13517.1-1"/>
    <property type="match status" value="1"/>
</dbReference>
<dbReference type="Gene3D" id="3.30.590.20">
    <property type="match status" value="1"/>
</dbReference>
<dbReference type="GO" id="GO:0004357">
    <property type="term" value="F:glutamate-cysteine ligase activity"/>
    <property type="evidence" value="ECO:0007669"/>
    <property type="project" value="UniProtKB-EC"/>
</dbReference>
<dbReference type="PANTHER" id="PTHR36510:SF1">
    <property type="entry name" value="GLUTAMATE--CYSTEINE LIGASE 2-RELATED"/>
    <property type="match status" value="1"/>
</dbReference>
<evidence type="ECO:0000256" key="3">
    <source>
        <dbReference type="ARBA" id="ARBA00022840"/>
    </source>
</evidence>
<dbReference type="EMBL" id="BANX01000026">
    <property type="protein sequence ID" value="GAC69629.1"/>
    <property type="molecule type" value="Genomic_DNA"/>
</dbReference>
<protein>
    <recommendedName>
        <fullName evidence="5">Putative glutamate--cysteine ligase 2</fullName>
        <ecNumber evidence="5">6.3.2.2</ecNumber>
    </recommendedName>
    <alternativeName>
        <fullName evidence="5">Gamma-glutamylcysteine synthetase 2</fullName>
        <shortName evidence="5">GCS 2</shortName>
        <shortName evidence="5">Gamma-GCS 2</shortName>
    </alternativeName>
</protein>
<proteinExistence type="inferred from homology"/>
<dbReference type="STRING" id="1223545.GS4_26_00770"/>